<gene>
    <name evidence="1" type="ORF">EJC49_25280</name>
</gene>
<dbReference type="OrthoDB" id="1346484at2"/>
<protein>
    <submittedName>
        <fullName evidence="1">DUF1254 domain-containing protein</fullName>
    </submittedName>
</protein>
<organism evidence="1 2">
    <name type="scientific">Aquibium carbonis</name>
    <dbReference type="NCBI Taxonomy" id="2495581"/>
    <lineage>
        <taxon>Bacteria</taxon>
        <taxon>Pseudomonadati</taxon>
        <taxon>Pseudomonadota</taxon>
        <taxon>Alphaproteobacteria</taxon>
        <taxon>Hyphomicrobiales</taxon>
        <taxon>Phyllobacteriaceae</taxon>
        <taxon>Aquibium</taxon>
    </lineage>
</organism>
<evidence type="ECO:0000313" key="1">
    <source>
        <dbReference type="EMBL" id="RST78962.1"/>
    </source>
</evidence>
<dbReference type="InterPro" id="IPR014456">
    <property type="entry name" value="UCP010244_IM"/>
</dbReference>
<dbReference type="RefSeq" id="WP_126702688.1">
    <property type="nucleotide sequence ID" value="NZ_RWKW01000169.1"/>
</dbReference>
<reference evidence="1 2" key="1">
    <citation type="submission" date="2018-12" db="EMBL/GenBank/DDBJ databases">
        <title>Mesorhizobium carbonis sp. nov., isolated from coal mine water.</title>
        <authorList>
            <person name="Xin W."/>
            <person name="Xu Z."/>
            <person name="Xiang F."/>
            <person name="Zhang J."/>
            <person name="Xi L."/>
            <person name="Liu J."/>
        </authorList>
    </citation>
    <scope>NUCLEOTIDE SEQUENCE [LARGE SCALE GENOMIC DNA]</scope>
    <source>
        <strain evidence="1 2">B2.3</strain>
    </source>
</reference>
<name>A0A429YC42_9HYPH</name>
<keyword evidence="2" id="KW-1185">Reference proteome</keyword>
<dbReference type="EMBL" id="RWKW01000169">
    <property type="protein sequence ID" value="RST78962.1"/>
    <property type="molecule type" value="Genomic_DNA"/>
</dbReference>
<accession>A0A429YC42</accession>
<dbReference type="Proteomes" id="UP000278398">
    <property type="component" value="Unassembled WGS sequence"/>
</dbReference>
<dbReference type="PIRSF" id="PIRSF010244">
    <property type="entry name" value="UCP010244_imp"/>
    <property type="match status" value="1"/>
</dbReference>
<sequence length="182" mass="19802">MTRAFHVFLLGLLGAAIVHLAILVLLPVLSERDAWARLAARGDLLRPVRLGPTETDSPVPLDDPFLGGAACRFDLHDHGVLHVTAGSGPPFWSVSIHDRRGYNLASFNDRTVVGGRLDVAVATSAQMADLRRDLPDALARSIFVEVDDPQGIVILRALRPDPTWEPVVETFLASFACRARLP</sequence>
<proteinExistence type="predicted"/>
<comment type="caution">
    <text evidence="1">The sequence shown here is derived from an EMBL/GenBank/DDBJ whole genome shotgun (WGS) entry which is preliminary data.</text>
</comment>
<evidence type="ECO:0000313" key="2">
    <source>
        <dbReference type="Proteomes" id="UP000278398"/>
    </source>
</evidence>
<dbReference type="AlphaFoldDB" id="A0A429YC42"/>